<comment type="caution">
    <text evidence="1">The sequence shown here is derived from an EMBL/GenBank/DDBJ whole genome shotgun (WGS) entry which is preliminary data.</text>
</comment>
<protein>
    <submittedName>
        <fullName evidence="1">Uncharacterized protein</fullName>
    </submittedName>
</protein>
<organism evidence="1 2">
    <name type="scientific">Neisseria zoodegmatis</name>
    <dbReference type="NCBI Taxonomy" id="326523"/>
    <lineage>
        <taxon>Bacteria</taxon>
        <taxon>Pseudomonadati</taxon>
        <taxon>Pseudomonadota</taxon>
        <taxon>Betaproteobacteria</taxon>
        <taxon>Neisseriales</taxon>
        <taxon>Neisseriaceae</taxon>
        <taxon>Neisseria</taxon>
    </lineage>
</organism>
<dbReference type="Proteomes" id="UP000193466">
    <property type="component" value="Unassembled WGS sequence"/>
</dbReference>
<sequence>MCLLLDILGLTDCINISIDKLPQNRHDDCTTKNVSGSFAPVSCGFFMPVFQAESGAAILAMAGRESLIQYPQGE</sequence>
<gene>
    <name evidence="1" type="ORF">BWD10_03330</name>
</gene>
<evidence type="ECO:0000313" key="2">
    <source>
        <dbReference type="Proteomes" id="UP000193466"/>
    </source>
</evidence>
<evidence type="ECO:0000313" key="1">
    <source>
        <dbReference type="EMBL" id="OSI10955.1"/>
    </source>
</evidence>
<dbReference type="EMBL" id="MTBM01000003">
    <property type="protein sequence ID" value="OSI10955.1"/>
    <property type="molecule type" value="Genomic_DNA"/>
</dbReference>
<accession>A0ABX3WFU5</accession>
<reference evidence="1 2" key="1">
    <citation type="submission" date="2017-01" db="EMBL/GenBank/DDBJ databases">
        <authorList>
            <person name="Wolfgang W.J."/>
            <person name="Cole J."/>
            <person name="Wroblewski D."/>
            <person name="Mcginnis J."/>
            <person name="Musser K.A."/>
        </authorList>
    </citation>
    <scope>NUCLEOTIDE SEQUENCE [LARGE SCALE GENOMIC DNA]</scope>
    <source>
        <strain evidence="1 2">DSM 21643</strain>
    </source>
</reference>
<proteinExistence type="predicted"/>
<keyword evidence="2" id="KW-1185">Reference proteome</keyword>
<name>A0ABX3WFU5_9NEIS</name>